<accession>A0A6J6JFJ1</accession>
<reference evidence="2" key="1">
    <citation type="submission" date="2020-05" db="EMBL/GenBank/DDBJ databases">
        <authorList>
            <person name="Chiriac C."/>
            <person name="Salcher M."/>
            <person name="Ghai R."/>
            <person name="Kavagutti S V."/>
        </authorList>
    </citation>
    <scope>NUCLEOTIDE SEQUENCE</scope>
</reference>
<keyword evidence="1" id="KW-1133">Transmembrane helix</keyword>
<feature type="transmembrane region" description="Helical" evidence="1">
    <location>
        <begin position="23"/>
        <end position="40"/>
    </location>
</feature>
<dbReference type="EMBL" id="CAEZVP010000113">
    <property type="protein sequence ID" value="CAB4635872.1"/>
    <property type="molecule type" value="Genomic_DNA"/>
</dbReference>
<name>A0A6J6JFJ1_9ZZZZ</name>
<protein>
    <submittedName>
        <fullName evidence="2">Unannotated protein</fullName>
    </submittedName>
</protein>
<keyword evidence="1" id="KW-0812">Transmembrane</keyword>
<gene>
    <name evidence="2" type="ORF">UFOPK2046_00649</name>
</gene>
<keyword evidence="1" id="KW-0472">Membrane</keyword>
<organism evidence="2">
    <name type="scientific">freshwater metagenome</name>
    <dbReference type="NCBI Taxonomy" id="449393"/>
    <lineage>
        <taxon>unclassified sequences</taxon>
        <taxon>metagenomes</taxon>
        <taxon>ecological metagenomes</taxon>
    </lineage>
</organism>
<proteinExistence type="predicted"/>
<evidence type="ECO:0000313" key="2">
    <source>
        <dbReference type="EMBL" id="CAB4635872.1"/>
    </source>
</evidence>
<evidence type="ECO:0000256" key="1">
    <source>
        <dbReference type="SAM" id="Phobius"/>
    </source>
</evidence>
<dbReference type="AlphaFoldDB" id="A0A6J6JFJ1"/>
<sequence>MRTRISPAFGASRSTSAISIGELPRVIAALIVCLLIIYLFP</sequence>